<feature type="transmembrane region" description="Helical" evidence="1">
    <location>
        <begin position="258"/>
        <end position="274"/>
    </location>
</feature>
<dbReference type="GO" id="GO:0030246">
    <property type="term" value="F:carbohydrate binding"/>
    <property type="evidence" value="ECO:0007669"/>
    <property type="project" value="InterPro"/>
</dbReference>
<dbReference type="SUPFAM" id="SSF49384">
    <property type="entry name" value="Carbohydrate-binding domain"/>
    <property type="match status" value="1"/>
</dbReference>
<accession>A0A1G2JQD3</accession>
<feature type="chain" id="PRO_5009583328" description="Cohesin domain-containing protein" evidence="2">
    <location>
        <begin position="27"/>
        <end position="560"/>
    </location>
</feature>
<dbReference type="AlphaFoldDB" id="A0A1G2JQD3"/>
<proteinExistence type="predicted"/>
<dbReference type="Proteomes" id="UP000178935">
    <property type="component" value="Unassembled WGS sequence"/>
</dbReference>
<keyword evidence="1" id="KW-0812">Transmembrane</keyword>
<evidence type="ECO:0000313" key="3">
    <source>
        <dbReference type="EMBL" id="OGZ88651.1"/>
    </source>
</evidence>
<dbReference type="Gene3D" id="2.60.40.680">
    <property type="match status" value="1"/>
</dbReference>
<feature type="signal peptide" evidence="2">
    <location>
        <begin position="1"/>
        <end position="26"/>
    </location>
</feature>
<keyword evidence="2" id="KW-0732">Signal</keyword>
<evidence type="ECO:0000256" key="2">
    <source>
        <dbReference type="SAM" id="SignalP"/>
    </source>
</evidence>
<feature type="transmembrane region" description="Helical" evidence="1">
    <location>
        <begin position="520"/>
        <end position="542"/>
    </location>
</feature>
<comment type="caution">
    <text evidence="3">The sequence shown here is derived from an EMBL/GenBank/DDBJ whole genome shotgun (WGS) entry which is preliminary data.</text>
</comment>
<keyword evidence="1" id="KW-1133">Transmembrane helix</keyword>
<feature type="transmembrane region" description="Helical" evidence="1">
    <location>
        <begin position="228"/>
        <end position="246"/>
    </location>
</feature>
<dbReference type="EMBL" id="MHPU01000018">
    <property type="protein sequence ID" value="OGZ88651.1"/>
    <property type="molecule type" value="Genomic_DNA"/>
</dbReference>
<keyword evidence="1" id="KW-0472">Membrane</keyword>
<dbReference type="CDD" id="cd08547">
    <property type="entry name" value="Type_II_cohesin"/>
    <property type="match status" value="1"/>
</dbReference>
<name>A0A1G2JQD3_9BACT</name>
<evidence type="ECO:0000313" key="4">
    <source>
        <dbReference type="Proteomes" id="UP000178935"/>
    </source>
</evidence>
<evidence type="ECO:0000256" key="1">
    <source>
        <dbReference type="SAM" id="Phobius"/>
    </source>
</evidence>
<gene>
    <name evidence="3" type="ORF">A2561_02290</name>
</gene>
<organism evidence="3 4">
    <name type="scientific">Candidatus Staskawiczbacteria bacterium RIFOXYD1_FULL_32_13</name>
    <dbReference type="NCBI Taxonomy" id="1802234"/>
    <lineage>
        <taxon>Bacteria</taxon>
        <taxon>Candidatus Staskawicziibacteriota</taxon>
    </lineage>
</organism>
<dbReference type="InterPro" id="IPR008965">
    <property type="entry name" value="CBM2/CBM3_carb-bd_dom_sf"/>
</dbReference>
<sequence length="560" mass="62521">MKKIPLKFLFTLLIIAFASSFSNTQAEQKANFNIFPTQGEYKVGEKINLTISVNPNGNNYDTIFTNLKFPSDLLELQNFKFGEQYSVQSPDNTFDNSTGIMLHSAGIPGGSNANSIFGTASFLVKKNGEATITLNPESEILSSGEVILSGQSLKTNFTLVNPSPPPPPPQKTHIIENNEPVKNITTPQKLETPVIQPQNETASILSATIPIIENLSSNSKKSMNYFDILKWAIPLLLIILAGIYVFTKKNKSKKQKNIIISALIFLSLASYQNIHANEIPLVSVEPSKININLNSNEKILKSLLVVNKSDKLVTLKVSVKDYKVINEEGKIDFYYAEFNSAVKWLIPQYISMQIKPYDAQKIEFIAIADKNMPGGGYNGAIIFQLYNNDAPIGESFGTLIDMNTINQGITTGATIKGFSMPKIQFTEPAILSFKMNNLSNSNFSSTGNIILTDIFSKKTSQFDAGQLDLYPGSTRDFKFQWNNENLFGIYKADVNLTNQIRDDNKLQYSSWLVFLPIRKMVLPTLITLLLSIIAIIIAYKFIRNQKNKKILFIKNNLLDN</sequence>
<reference evidence="3 4" key="1">
    <citation type="journal article" date="2016" name="Nat. Commun.">
        <title>Thousands of microbial genomes shed light on interconnected biogeochemical processes in an aquifer system.</title>
        <authorList>
            <person name="Anantharaman K."/>
            <person name="Brown C.T."/>
            <person name="Hug L.A."/>
            <person name="Sharon I."/>
            <person name="Castelle C.J."/>
            <person name="Probst A.J."/>
            <person name="Thomas B.C."/>
            <person name="Singh A."/>
            <person name="Wilkins M.J."/>
            <person name="Karaoz U."/>
            <person name="Brodie E.L."/>
            <person name="Williams K.H."/>
            <person name="Hubbard S.S."/>
            <person name="Banfield J.F."/>
        </authorList>
    </citation>
    <scope>NUCLEOTIDE SEQUENCE [LARGE SCALE GENOMIC DNA]</scope>
</reference>
<protein>
    <recommendedName>
        <fullName evidence="5">Cohesin domain-containing protein</fullName>
    </recommendedName>
</protein>
<evidence type="ECO:0008006" key="5">
    <source>
        <dbReference type="Google" id="ProtNLM"/>
    </source>
</evidence>